<sequence length="414" mass="45424">MVREMISSRLLPETIDDGVTIADFSGEYALPAIEVSVVMPCLNEERTVVVCVEKALQTMSRLGVMGEVVIADNGSTDKSVELATEAGARVVHQSQKGYGSALQKGFEEARGKFIIMGDCDDSYDFTDLERYIEELRGGADLVMGNRLKGEIKPGAMPPLHRYFGNPVLSGFLNLLFRTGVGDCHCGMRGFRKEAYQSLGCHMPGMEFASEMVIKASKARLKIREIPIVLSPDGRDRPPHLRSFRDGWRHLKLILMYSPSFLFLLPAVVMIALGLLAAPVALLAGYGTYETIFGPNFLIMAAFMAVAGAQIFFLGLIARLQAHRVDPVFASPRMDWLLRTFSVERGLISGGVISLIGLGLTIPVVSEWFRSGTVSQPALWILSGTLLVLGTQTMFGSFLIGILELQIERSKQKKL</sequence>
<dbReference type="HOGENOM" id="CLU_033536_4_0_0"/>
<evidence type="ECO:0000313" key="5">
    <source>
        <dbReference type="Proteomes" id="UP000002220"/>
    </source>
</evidence>
<dbReference type="InterPro" id="IPR058718">
    <property type="entry name" value="Agl6_TM_C"/>
</dbReference>
<proteinExistence type="predicted"/>
<dbReference type="eggNOG" id="COG0463">
    <property type="taxonomic scope" value="Bacteria"/>
</dbReference>
<organism evidence="4 5">
    <name type="scientific">Planctopirus limnophila (strain ATCC 43296 / DSM 3776 / IFAM 1008 / Mu 290)</name>
    <name type="common">Planctomyces limnophilus</name>
    <dbReference type="NCBI Taxonomy" id="521674"/>
    <lineage>
        <taxon>Bacteria</taxon>
        <taxon>Pseudomonadati</taxon>
        <taxon>Planctomycetota</taxon>
        <taxon>Planctomycetia</taxon>
        <taxon>Planctomycetales</taxon>
        <taxon>Planctomycetaceae</taxon>
        <taxon>Planctopirus</taxon>
    </lineage>
</organism>
<evidence type="ECO:0000259" key="3">
    <source>
        <dbReference type="Pfam" id="PF26629"/>
    </source>
</evidence>
<dbReference type="EMBL" id="CP001744">
    <property type="protein sequence ID" value="ADG66507.1"/>
    <property type="molecule type" value="Genomic_DNA"/>
</dbReference>
<keyword evidence="1" id="KW-1133">Transmembrane helix</keyword>
<feature type="domain" description="Glycosyltransferase 2-like" evidence="2">
    <location>
        <begin position="36"/>
        <end position="198"/>
    </location>
</feature>
<dbReference type="AlphaFoldDB" id="D5SR39"/>
<dbReference type="InterPro" id="IPR001173">
    <property type="entry name" value="Glyco_trans_2-like"/>
</dbReference>
<dbReference type="SUPFAM" id="SSF53448">
    <property type="entry name" value="Nucleotide-diphospho-sugar transferases"/>
    <property type="match status" value="1"/>
</dbReference>
<feature type="transmembrane region" description="Helical" evidence="1">
    <location>
        <begin position="296"/>
        <end position="316"/>
    </location>
</feature>
<reference evidence="4 5" key="1">
    <citation type="journal article" date="2010" name="Stand. Genomic Sci.">
        <title>Complete genome sequence of Planctomyces limnophilus type strain (Mu 290).</title>
        <authorList>
            <person name="Labutti K."/>
            <person name="Sikorski J."/>
            <person name="Schneider S."/>
            <person name="Nolan M."/>
            <person name="Lucas S."/>
            <person name="Glavina Del Rio T."/>
            <person name="Tice H."/>
            <person name="Cheng J.F."/>
            <person name="Goodwin L."/>
            <person name="Pitluck S."/>
            <person name="Liolios K."/>
            <person name="Ivanova N."/>
            <person name="Mavromatis K."/>
            <person name="Mikhailova N."/>
            <person name="Pati A."/>
            <person name="Chen A."/>
            <person name="Palaniappan K."/>
            <person name="Land M."/>
            <person name="Hauser L."/>
            <person name="Chang Y.J."/>
            <person name="Jeffries C.D."/>
            <person name="Tindall B.J."/>
            <person name="Rohde M."/>
            <person name="Goker M."/>
            <person name="Woyke T."/>
            <person name="Bristow J."/>
            <person name="Eisen J.A."/>
            <person name="Markowitz V."/>
            <person name="Hugenholtz P."/>
            <person name="Kyrpides N.C."/>
            <person name="Klenk H.P."/>
            <person name="Lapidus A."/>
        </authorList>
    </citation>
    <scope>NUCLEOTIDE SEQUENCE [LARGE SCALE GENOMIC DNA]</scope>
    <source>
        <strain evidence="5">ATCC 43296 / DSM 3776 / IFAM 1008 / 290</strain>
    </source>
</reference>
<feature type="transmembrane region" description="Helical" evidence="1">
    <location>
        <begin position="260"/>
        <end position="284"/>
    </location>
</feature>
<dbReference type="PANTHER" id="PTHR48090">
    <property type="entry name" value="UNDECAPRENYL-PHOSPHATE 4-DEOXY-4-FORMAMIDO-L-ARABINOSE TRANSFERASE-RELATED"/>
    <property type="match status" value="1"/>
</dbReference>
<dbReference type="Proteomes" id="UP000002220">
    <property type="component" value="Chromosome"/>
</dbReference>
<feature type="domain" description="Low-salt glycan biosynthesis hexosyltransferase Agl6 C-terminal transmembrane region" evidence="3">
    <location>
        <begin position="316"/>
        <end position="402"/>
    </location>
</feature>
<evidence type="ECO:0000256" key="1">
    <source>
        <dbReference type="SAM" id="Phobius"/>
    </source>
</evidence>
<dbReference type="STRING" id="521674.Plim_0660"/>
<name>D5SR39_PLAL2</name>
<feature type="transmembrane region" description="Helical" evidence="1">
    <location>
        <begin position="346"/>
        <end position="365"/>
    </location>
</feature>
<dbReference type="PANTHER" id="PTHR48090:SF6">
    <property type="entry name" value="SLR5056 PROTEIN"/>
    <property type="match status" value="1"/>
</dbReference>
<keyword evidence="1" id="KW-0472">Membrane</keyword>
<evidence type="ECO:0000313" key="4">
    <source>
        <dbReference type="EMBL" id="ADG66507.1"/>
    </source>
</evidence>
<keyword evidence="1" id="KW-0812">Transmembrane</keyword>
<gene>
    <name evidence="4" type="ordered locus">Plim_0660</name>
</gene>
<protein>
    <submittedName>
        <fullName evidence="4">Glycosyl transferase family 2</fullName>
    </submittedName>
</protein>
<dbReference type="KEGG" id="plm:Plim_0660"/>
<keyword evidence="4" id="KW-0808">Transferase</keyword>
<dbReference type="Pfam" id="PF00535">
    <property type="entry name" value="Glycos_transf_2"/>
    <property type="match status" value="1"/>
</dbReference>
<dbReference type="Pfam" id="PF26629">
    <property type="entry name" value="GT2_TM_C"/>
    <property type="match status" value="1"/>
</dbReference>
<dbReference type="InterPro" id="IPR029044">
    <property type="entry name" value="Nucleotide-diphossugar_trans"/>
</dbReference>
<accession>D5SR39</accession>
<evidence type="ECO:0000259" key="2">
    <source>
        <dbReference type="Pfam" id="PF00535"/>
    </source>
</evidence>
<feature type="transmembrane region" description="Helical" evidence="1">
    <location>
        <begin position="377"/>
        <end position="404"/>
    </location>
</feature>
<keyword evidence="5" id="KW-1185">Reference proteome</keyword>
<dbReference type="GO" id="GO:0016740">
    <property type="term" value="F:transferase activity"/>
    <property type="evidence" value="ECO:0007669"/>
    <property type="project" value="UniProtKB-KW"/>
</dbReference>
<dbReference type="CDD" id="cd04179">
    <property type="entry name" value="DPM_DPG-synthase_like"/>
    <property type="match status" value="1"/>
</dbReference>
<dbReference type="InterPro" id="IPR050256">
    <property type="entry name" value="Glycosyltransferase_2"/>
</dbReference>
<dbReference type="Gene3D" id="3.90.550.10">
    <property type="entry name" value="Spore Coat Polysaccharide Biosynthesis Protein SpsA, Chain A"/>
    <property type="match status" value="1"/>
</dbReference>
<dbReference type="CAZy" id="GT2">
    <property type="family name" value="Glycosyltransferase Family 2"/>
</dbReference>